<evidence type="ECO:0000313" key="1">
    <source>
        <dbReference type="EMBL" id="TWU28873.1"/>
    </source>
</evidence>
<evidence type="ECO:0000313" key="2">
    <source>
        <dbReference type="Proteomes" id="UP000319143"/>
    </source>
</evidence>
<protein>
    <submittedName>
        <fullName evidence="1">Uncharacterized protein</fullName>
    </submittedName>
</protein>
<dbReference type="Proteomes" id="UP000319143">
    <property type="component" value="Unassembled WGS sequence"/>
</dbReference>
<name>A0A5C6CV46_9BACT</name>
<proteinExistence type="predicted"/>
<reference evidence="1 2" key="1">
    <citation type="submission" date="2019-02" db="EMBL/GenBank/DDBJ databases">
        <title>Deep-cultivation of Planctomycetes and their phenomic and genomic characterization uncovers novel biology.</title>
        <authorList>
            <person name="Wiegand S."/>
            <person name="Jogler M."/>
            <person name="Boedeker C."/>
            <person name="Pinto D."/>
            <person name="Vollmers J."/>
            <person name="Rivas-Marin E."/>
            <person name="Kohn T."/>
            <person name="Peeters S.H."/>
            <person name="Heuer A."/>
            <person name="Rast P."/>
            <person name="Oberbeckmann S."/>
            <person name="Bunk B."/>
            <person name="Jeske O."/>
            <person name="Meyerdierks A."/>
            <person name="Storesund J.E."/>
            <person name="Kallscheuer N."/>
            <person name="Luecker S."/>
            <person name="Lage O.M."/>
            <person name="Pohl T."/>
            <person name="Merkel B.J."/>
            <person name="Hornburger P."/>
            <person name="Mueller R.-W."/>
            <person name="Bruemmer F."/>
            <person name="Labrenz M."/>
            <person name="Spormann A.M."/>
            <person name="Op Den Camp H."/>
            <person name="Overmann J."/>
            <person name="Amann R."/>
            <person name="Jetten M.S.M."/>
            <person name="Mascher T."/>
            <person name="Medema M.H."/>
            <person name="Devos D.P."/>
            <person name="Kaster A.-K."/>
            <person name="Ovreas L."/>
            <person name="Rohde M."/>
            <person name="Galperin M.Y."/>
            <person name="Jogler C."/>
        </authorList>
    </citation>
    <scope>NUCLEOTIDE SEQUENCE [LARGE SCALE GENOMIC DNA]</scope>
    <source>
        <strain evidence="1 2">Poly41</strain>
    </source>
</reference>
<dbReference type="EMBL" id="SJPV01000027">
    <property type="protein sequence ID" value="TWU28873.1"/>
    <property type="molecule type" value="Genomic_DNA"/>
</dbReference>
<sequence length="226" mass="25315">MLQRRIVQLHTPCETEICSSLKSKTGFRTGFKPTNQPTHSFYYNAEINPGFHLTGDIQVIETEIASQDTALDLRPLVAVLAAVVTAIGMLNLRSNEIFCVIPLPTARTKIARIMMSEPLTTISFIRYSSAEACRRDHSCIPVKKDVRRRPATSILLQTRYATIGRDPGFSDTSTDDPAHDCRCRVGVTAALDDRGDRLPEVLRMKPRTIEATIGYLEGQWADMRYT</sequence>
<keyword evidence="2" id="KW-1185">Reference proteome</keyword>
<dbReference type="AlphaFoldDB" id="A0A5C6CV46"/>
<accession>A0A5C6CV46</accession>
<comment type="caution">
    <text evidence="1">The sequence shown here is derived from an EMBL/GenBank/DDBJ whole genome shotgun (WGS) entry which is preliminary data.</text>
</comment>
<gene>
    <name evidence="1" type="ORF">Poly41_68240</name>
</gene>
<organism evidence="1 2">
    <name type="scientific">Novipirellula artificiosorum</name>
    <dbReference type="NCBI Taxonomy" id="2528016"/>
    <lineage>
        <taxon>Bacteria</taxon>
        <taxon>Pseudomonadati</taxon>
        <taxon>Planctomycetota</taxon>
        <taxon>Planctomycetia</taxon>
        <taxon>Pirellulales</taxon>
        <taxon>Pirellulaceae</taxon>
        <taxon>Novipirellula</taxon>
    </lineage>
</organism>